<gene>
    <name evidence="1" type="ORF">DH2020_019592</name>
</gene>
<name>A0ABR0WRK0_REHGL</name>
<evidence type="ECO:0000313" key="1">
    <source>
        <dbReference type="EMBL" id="KAK6148680.1"/>
    </source>
</evidence>
<dbReference type="SUPFAM" id="SSF52047">
    <property type="entry name" value="RNI-like"/>
    <property type="match status" value="1"/>
</dbReference>
<sequence length="331" mass="38818">MLHHILSFLSQKEAIQTCVLSKSWRYLGSTRPNFECCERWFNADKQTFVSAMDKILHRYHDQKLSIQEFILEMSMGDSESISFFEKWIPLVMLNMGVNTFSFKDVSYFWARFALPSLVYKVEFVKELNLNRCKLSQINPLDKTFEKIMSSCPLIEDVNLHGCEGLKTIKVNKAHNLKYFYFFNNLMPKNEDDRSIEIDAITLESISILCCWNWFRHGKYFPYLKCLHLDEVRLSTKSFDSFSCNYPCLEKLSLIYCHGFEEIQLLSHSIKFLAISVDMPIRLLLMPHTYSTLNSEAIFCHQSLLKQLPVSGSQIYACRILWIPIMMLRHGS</sequence>
<dbReference type="EMBL" id="JABTTQ020000010">
    <property type="protein sequence ID" value="KAK6148680.1"/>
    <property type="molecule type" value="Genomic_DNA"/>
</dbReference>
<dbReference type="Gene3D" id="3.80.10.10">
    <property type="entry name" value="Ribonuclease Inhibitor"/>
    <property type="match status" value="1"/>
</dbReference>
<reference evidence="1 2" key="1">
    <citation type="journal article" date="2021" name="Comput. Struct. Biotechnol. J.">
        <title>De novo genome assembly of the potent medicinal plant Rehmannia glutinosa using nanopore technology.</title>
        <authorList>
            <person name="Ma L."/>
            <person name="Dong C."/>
            <person name="Song C."/>
            <person name="Wang X."/>
            <person name="Zheng X."/>
            <person name="Niu Y."/>
            <person name="Chen S."/>
            <person name="Feng W."/>
        </authorList>
    </citation>
    <scope>NUCLEOTIDE SEQUENCE [LARGE SCALE GENOMIC DNA]</scope>
    <source>
        <strain evidence="1">DH-2019</strain>
    </source>
</reference>
<organism evidence="1 2">
    <name type="scientific">Rehmannia glutinosa</name>
    <name type="common">Chinese foxglove</name>
    <dbReference type="NCBI Taxonomy" id="99300"/>
    <lineage>
        <taxon>Eukaryota</taxon>
        <taxon>Viridiplantae</taxon>
        <taxon>Streptophyta</taxon>
        <taxon>Embryophyta</taxon>
        <taxon>Tracheophyta</taxon>
        <taxon>Spermatophyta</taxon>
        <taxon>Magnoliopsida</taxon>
        <taxon>eudicotyledons</taxon>
        <taxon>Gunneridae</taxon>
        <taxon>Pentapetalae</taxon>
        <taxon>asterids</taxon>
        <taxon>lamiids</taxon>
        <taxon>Lamiales</taxon>
        <taxon>Orobanchaceae</taxon>
        <taxon>Rehmannieae</taxon>
        <taxon>Rehmannia</taxon>
    </lineage>
</organism>
<evidence type="ECO:0000313" key="2">
    <source>
        <dbReference type="Proteomes" id="UP001318860"/>
    </source>
</evidence>
<dbReference type="PANTHER" id="PTHR31639:SF42">
    <property type="entry name" value="OS02G0160200 PROTEIN"/>
    <property type="match status" value="1"/>
</dbReference>
<evidence type="ECO:0008006" key="3">
    <source>
        <dbReference type="Google" id="ProtNLM"/>
    </source>
</evidence>
<dbReference type="SUPFAM" id="SSF81383">
    <property type="entry name" value="F-box domain"/>
    <property type="match status" value="1"/>
</dbReference>
<protein>
    <recommendedName>
        <fullName evidence="3">F-box protein</fullName>
    </recommendedName>
</protein>
<dbReference type="InterPro" id="IPR036047">
    <property type="entry name" value="F-box-like_dom_sf"/>
</dbReference>
<proteinExistence type="predicted"/>
<dbReference type="InterPro" id="IPR032675">
    <property type="entry name" value="LRR_dom_sf"/>
</dbReference>
<keyword evidence="2" id="KW-1185">Reference proteome</keyword>
<dbReference type="Proteomes" id="UP001318860">
    <property type="component" value="Unassembled WGS sequence"/>
</dbReference>
<dbReference type="PANTHER" id="PTHR31639">
    <property type="entry name" value="F-BOX PROTEIN-LIKE"/>
    <property type="match status" value="1"/>
</dbReference>
<accession>A0ABR0WRK0</accession>
<comment type="caution">
    <text evidence="1">The sequence shown here is derived from an EMBL/GenBank/DDBJ whole genome shotgun (WGS) entry which is preliminary data.</text>
</comment>